<dbReference type="InterPro" id="IPR004919">
    <property type="entry name" value="GmrSD_N"/>
</dbReference>
<proteinExistence type="predicted"/>
<reference evidence="4" key="1">
    <citation type="submission" date="2016-04" db="EMBL/GenBank/DDBJ databases">
        <title>Draft genome sequence of Paludibacter jiangxiensis strain NM7.</title>
        <authorList>
            <person name="Qiu Y."/>
            <person name="Matsuura N."/>
            <person name="Ohashi A."/>
            <person name="Tourlousse M.D."/>
            <person name="Sekiguchi Y."/>
        </authorList>
    </citation>
    <scope>NUCLEOTIDE SEQUENCE [LARGE SCALE GENOMIC DNA]</scope>
    <source>
        <strain evidence="4">NM7</strain>
    </source>
</reference>
<organism evidence="3 4">
    <name type="scientific">Paludibacter jiangxiensis</name>
    <dbReference type="NCBI Taxonomy" id="681398"/>
    <lineage>
        <taxon>Bacteria</taxon>
        <taxon>Pseudomonadati</taxon>
        <taxon>Bacteroidota</taxon>
        <taxon>Bacteroidia</taxon>
        <taxon>Bacteroidales</taxon>
        <taxon>Paludibacteraceae</taxon>
        <taxon>Paludibacter</taxon>
    </lineage>
</organism>
<protein>
    <recommendedName>
        <fullName evidence="5">DUF262 domain-containing protein</fullName>
    </recommendedName>
</protein>
<evidence type="ECO:0000313" key="3">
    <source>
        <dbReference type="EMBL" id="GAT63505.1"/>
    </source>
</evidence>
<dbReference type="OrthoDB" id="9798761at2"/>
<dbReference type="STRING" id="681398.PJIAN_443"/>
<comment type="caution">
    <text evidence="3">The sequence shown here is derived from an EMBL/GenBank/DDBJ whole genome shotgun (WGS) entry which is preliminary data.</text>
</comment>
<feature type="domain" description="GmrSD restriction endonucleases C-terminal" evidence="2">
    <location>
        <begin position="466"/>
        <end position="527"/>
    </location>
</feature>
<accession>A0A161LF31</accession>
<name>A0A161LF31_9BACT</name>
<dbReference type="AlphaFoldDB" id="A0A161LF31"/>
<dbReference type="PANTHER" id="PTHR37292">
    <property type="entry name" value="VNG6097C"/>
    <property type="match status" value="1"/>
</dbReference>
<sequence length="578" mass="68343">MSYETALKIVDVVKDIQKGKYLLPAIQREFVWDTYQIERLFDSLMRDYPISSFLFWKVEKDKVHDYEFYEFLRNYHERDNTHNPKANITGEEEITAVLDGQQRLTSIYIALKGTYSYKLPRKRWDNDQAYPKRKLYLNLVRGSNDNELEYDFSFLTRDDIVNDANNFWFPVGKILDLKEPGDVSDYLSEFVFDEYTKEARKLANKTLFKLYNIIHEQGSISYYLEKSQILDKVLNIFIRINSGGTILSYSDLLLSIATAQWDTRDAREEIISFVDQINNIGDGFNFNKDFVLKACLVLNDFKDFAFKVDNFNKANMLKIENNWEQITNSIRIAVGLVASFGFNRETLTSNNAIIPIAYYLNKINAQDNFISSNKNIKEKSNIKKWLVLSLIKRAFSGQPDNVLRPIRKILQETNDGFPLDEIINNFKGTNKSLIFSDEDIENLLYYKYGQGFTFSVLSLLYPSLDYRNLFHIDHIFPKSHFSVSKLRKRKIEEEDITIYQDWYNYIGNLQLLEATPNIEKLDKDFDVWFNDTFRTEGQKKDYMEKHLIPNIDFSFNNFIVFFQERENLMRKKFKEILQ</sequence>
<dbReference type="Pfam" id="PF03235">
    <property type="entry name" value="GmrSD_N"/>
    <property type="match status" value="1"/>
</dbReference>
<dbReference type="RefSeq" id="WP_068704795.1">
    <property type="nucleotide sequence ID" value="NZ_BDCR01000004.1"/>
</dbReference>
<evidence type="ECO:0000313" key="4">
    <source>
        <dbReference type="Proteomes" id="UP000076586"/>
    </source>
</evidence>
<dbReference type="InterPro" id="IPR011089">
    <property type="entry name" value="GmrSD_C"/>
</dbReference>
<keyword evidence="4" id="KW-1185">Reference proteome</keyword>
<dbReference type="EMBL" id="BDCR01000004">
    <property type="protein sequence ID" value="GAT63505.1"/>
    <property type="molecule type" value="Genomic_DNA"/>
</dbReference>
<dbReference type="Proteomes" id="UP000076586">
    <property type="component" value="Unassembled WGS sequence"/>
</dbReference>
<evidence type="ECO:0008006" key="5">
    <source>
        <dbReference type="Google" id="ProtNLM"/>
    </source>
</evidence>
<dbReference type="Pfam" id="PF07510">
    <property type="entry name" value="GmrSD_C"/>
    <property type="match status" value="1"/>
</dbReference>
<evidence type="ECO:0000259" key="2">
    <source>
        <dbReference type="Pfam" id="PF07510"/>
    </source>
</evidence>
<feature type="domain" description="GmrSD restriction endonucleases N-terminal" evidence="1">
    <location>
        <begin position="11"/>
        <end position="255"/>
    </location>
</feature>
<dbReference type="PANTHER" id="PTHR37292:SF2">
    <property type="entry name" value="DUF262 DOMAIN-CONTAINING PROTEIN"/>
    <property type="match status" value="1"/>
</dbReference>
<reference evidence="4" key="2">
    <citation type="journal article" date="2017" name="Genome Announc.">
        <title>Draft genome sequence of Paludibacter jiangxiensis NM7(T), a propionate-producing fermentative bacterium.</title>
        <authorList>
            <person name="Qiu Y.-L."/>
            <person name="Tourlousse D.M."/>
            <person name="Matsuura N."/>
            <person name="Ohashi A."/>
            <person name="Sekiguchi Y."/>
        </authorList>
    </citation>
    <scope>NUCLEOTIDE SEQUENCE [LARGE SCALE GENOMIC DNA]</scope>
    <source>
        <strain evidence="4">NM7</strain>
    </source>
</reference>
<gene>
    <name evidence="3" type="ORF">PJIAN_443</name>
</gene>
<evidence type="ECO:0000259" key="1">
    <source>
        <dbReference type="Pfam" id="PF03235"/>
    </source>
</evidence>